<name>A0ACC2RSH7_9FUNG</name>
<evidence type="ECO:0000313" key="2">
    <source>
        <dbReference type="Proteomes" id="UP001165960"/>
    </source>
</evidence>
<dbReference type="EMBL" id="QTSX02006573">
    <property type="protein sequence ID" value="KAJ9052979.1"/>
    <property type="molecule type" value="Genomic_DNA"/>
</dbReference>
<organism evidence="1 2">
    <name type="scientific">Entomophthora muscae</name>
    <dbReference type="NCBI Taxonomy" id="34485"/>
    <lineage>
        <taxon>Eukaryota</taxon>
        <taxon>Fungi</taxon>
        <taxon>Fungi incertae sedis</taxon>
        <taxon>Zoopagomycota</taxon>
        <taxon>Entomophthoromycotina</taxon>
        <taxon>Entomophthoromycetes</taxon>
        <taxon>Entomophthorales</taxon>
        <taxon>Entomophthoraceae</taxon>
        <taxon>Entomophthora</taxon>
    </lineage>
</organism>
<evidence type="ECO:0000313" key="1">
    <source>
        <dbReference type="EMBL" id="KAJ9052979.1"/>
    </source>
</evidence>
<reference evidence="1" key="1">
    <citation type="submission" date="2022-04" db="EMBL/GenBank/DDBJ databases">
        <title>Genome of the entomopathogenic fungus Entomophthora muscae.</title>
        <authorList>
            <person name="Elya C."/>
            <person name="Lovett B.R."/>
            <person name="Lee E."/>
            <person name="Macias A.M."/>
            <person name="Hajek A.E."/>
            <person name="De Bivort B.L."/>
            <person name="Kasson M.T."/>
            <person name="De Fine Licht H.H."/>
            <person name="Stajich J.E."/>
        </authorList>
    </citation>
    <scope>NUCLEOTIDE SEQUENCE</scope>
    <source>
        <strain evidence="1">Berkeley</strain>
    </source>
</reference>
<dbReference type="Proteomes" id="UP001165960">
    <property type="component" value="Unassembled WGS sequence"/>
</dbReference>
<proteinExistence type="predicted"/>
<accession>A0ACC2RSH7</accession>
<keyword evidence="2" id="KW-1185">Reference proteome</keyword>
<sequence length="614" mass="69123">MEFPDPLPEIIADLAPSPTPDTDPGPTDVSTTELVSAQAPAPTCEIISDPALVLEAAKPQKKRPKFSTVTNKDKTVEIRGGKLIFHESKLNYQIHPSTIRGIILPGARMLNREELALFHEMKYSTQVQNAIQIEDQLRQFSPLIGKLVQESEKPLDELAIFIKEILCPTGFDDADPWNDILLPSMLEAVIQEVAVRRLYGVNVESPETGENHICDMLRVYRWDVSCIEGVFPKTLIPAILRRRQGREELQAEAQQLFNELPVEEKIWIASQTSSRKKRKLDAAVTGLLDEKDVACETKSPIIKTPIAKKEKTPRPVVKPAPVENKPAKPTVSIKGFFSSVKKGSREPTALVKEPAHTSDYSKYFHPFRVKHDTSLAEPRTSKIHLTLDFDKIINKGCVSKLSGSELLRQQQQTLGALRQLVLDGRKSDQNDDDVTAYAEEMYRPKLLHFHENYRPAFFGAWLNESTKISPRNFLKKDQDLLDYSFDSEEEWQEEEEGELLADSDEEDDEEDEDFDSKDGSDSENDDGFIEEDDDADESTLAKSKTKRKNIALKPILYGVCYDKAQASSFLVAPNVSILSLSYQFSSAKAEFPLDPFCHVVPDPQPEIISLPCDQ</sequence>
<comment type="caution">
    <text evidence="1">The sequence shown here is derived from an EMBL/GenBank/DDBJ whole genome shotgun (WGS) entry which is preliminary data.</text>
</comment>
<protein>
    <submittedName>
        <fullName evidence="1">Uncharacterized protein</fullName>
    </submittedName>
</protein>
<gene>
    <name evidence="1" type="ORF">DSO57_1028674</name>
</gene>